<comment type="caution">
    <text evidence="7">The sequence shown here is derived from an EMBL/GenBank/DDBJ whole genome shotgun (WGS) entry which is preliminary data.</text>
</comment>
<dbReference type="RefSeq" id="WP_011321615.1">
    <property type="nucleotide sequence ID" value="NZ_JACKZP010000012.1"/>
</dbReference>
<dbReference type="InterPro" id="IPR017584">
    <property type="entry name" value="Pyridine_nucleo_diS_OxRdtase_N"/>
</dbReference>
<reference evidence="7 8" key="1">
    <citation type="submission" date="2019-11" db="EMBL/GenBank/DDBJ databases">
        <title>Comparison of genomes from free-living endosymbiotic cyanobacteria isolated from Azolla.</title>
        <authorList>
            <person name="Thiel T."/>
            <person name="Pratte B."/>
        </authorList>
    </citation>
    <scope>NUCLEOTIDE SEQUENCE [LARGE SCALE GENOMIC DNA]</scope>
    <source>
        <strain evidence="7 8">N2B</strain>
    </source>
</reference>
<dbReference type="Gene3D" id="3.50.50.100">
    <property type="match status" value="1"/>
</dbReference>
<keyword evidence="3" id="KW-0285">Flavoprotein</keyword>
<evidence type="ECO:0000256" key="4">
    <source>
        <dbReference type="ARBA" id="ARBA00022827"/>
    </source>
</evidence>
<dbReference type="Pfam" id="PF07992">
    <property type="entry name" value="Pyr_redox_2"/>
    <property type="match status" value="1"/>
</dbReference>
<evidence type="ECO:0000256" key="5">
    <source>
        <dbReference type="ARBA" id="ARBA00023002"/>
    </source>
</evidence>
<comment type="similarity">
    <text evidence="2">Belongs to the NADH dehydrogenase family.</text>
</comment>
<dbReference type="EMBL" id="JACKZP010000012">
    <property type="protein sequence ID" value="MBC1301289.1"/>
    <property type="molecule type" value="Genomic_DNA"/>
</dbReference>
<evidence type="ECO:0000256" key="2">
    <source>
        <dbReference type="ARBA" id="ARBA00005272"/>
    </source>
</evidence>
<dbReference type="InterPro" id="IPR051169">
    <property type="entry name" value="NADH-Q_oxidoreductase"/>
</dbReference>
<dbReference type="PANTHER" id="PTHR42913:SF9">
    <property type="entry name" value="SLR1591 PROTEIN"/>
    <property type="match status" value="1"/>
</dbReference>
<dbReference type="NCBIfam" id="TIGR03169">
    <property type="entry name" value="Nterm_to_SelD"/>
    <property type="match status" value="1"/>
</dbReference>
<evidence type="ECO:0000313" key="7">
    <source>
        <dbReference type="EMBL" id="MBC1301289.1"/>
    </source>
</evidence>
<feature type="domain" description="FAD/NAD(P)-binding" evidence="6">
    <location>
        <begin position="11"/>
        <end position="327"/>
    </location>
</feature>
<proteinExistence type="inferred from homology"/>
<keyword evidence="8" id="KW-1185">Reference proteome</keyword>
<protein>
    <submittedName>
        <fullName evidence="7">FAD-dependent oxidoreductase</fullName>
    </submittedName>
</protein>
<name>A0ABR6S4H1_ANAVA</name>
<comment type="cofactor">
    <cofactor evidence="1">
        <name>FAD</name>
        <dbReference type="ChEBI" id="CHEBI:57692"/>
    </cofactor>
</comment>
<dbReference type="SUPFAM" id="SSF51905">
    <property type="entry name" value="FAD/NAD(P)-binding domain"/>
    <property type="match status" value="2"/>
</dbReference>
<dbReference type="InterPro" id="IPR023753">
    <property type="entry name" value="FAD/NAD-binding_dom"/>
</dbReference>
<keyword evidence="5" id="KW-0560">Oxidoreductase</keyword>
<dbReference type="Proteomes" id="UP000570851">
    <property type="component" value="Unassembled WGS sequence"/>
</dbReference>
<organism evidence="7 8">
    <name type="scientific">Trichormus variabilis N2B</name>
    <dbReference type="NCBI Taxonomy" id="2681315"/>
    <lineage>
        <taxon>Bacteria</taxon>
        <taxon>Bacillati</taxon>
        <taxon>Cyanobacteriota</taxon>
        <taxon>Cyanophyceae</taxon>
        <taxon>Nostocales</taxon>
        <taxon>Nostocaceae</taxon>
        <taxon>Trichormus</taxon>
    </lineage>
</organism>
<keyword evidence="4" id="KW-0274">FAD</keyword>
<dbReference type="InterPro" id="IPR036188">
    <property type="entry name" value="FAD/NAD-bd_sf"/>
</dbReference>
<evidence type="ECO:0000313" key="8">
    <source>
        <dbReference type="Proteomes" id="UP000570851"/>
    </source>
</evidence>
<evidence type="ECO:0000256" key="3">
    <source>
        <dbReference type="ARBA" id="ARBA00022630"/>
    </source>
</evidence>
<dbReference type="PRINTS" id="PR00368">
    <property type="entry name" value="FADPNR"/>
</dbReference>
<dbReference type="PANTHER" id="PTHR42913">
    <property type="entry name" value="APOPTOSIS-INDUCING FACTOR 1"/>
    <property type="match status" value="1"/>
</dbReference>
<dbReference type="GeneID" id="58722533"/>
<gene>
    <name evidence="7" type="ORF">GNE12_05100</name>
</gene>
<evidence type="ECO:0000256" key="1">
    <source>
        <dbReference type="ARBA" id="ARBA00001974"/>
    </source>
</evidence>
<accession>A0ABR6S4H1</accession>
<sequence>MLQNLQPLTHNLVLIGGGHTHAIVLRMFGMKPLSGVRLTLITPSVETPYSGMLPGHISGVYNHDECHINLQRLANFAQAQLYIDTAVDLDLKNYKVICASHQAVDFDLLSIDIGSTPATMSVSGAAEYAVPAKPVSQLLEHWYQMLDSVVQKPQINRSIAIAGGGAGGVELALSMQAHLHRIFKQAQQPLSNLEIHLFHRQAELMSHHHPSVQRQVKQVLMARGVKLHLKETVSHIAPSTDTQDEELLEVQCESGIKVNCHKIFWVTQASAPQWLKATGLATDERGFILVEDTLQSPTHPEVFAAGDIATMIHHPRPKAGVFAVRQGKPLFDNLRRKLRGQPLKPYKPQQQYLSLIGTGDKRAIATKGCITLPPHQLCWQWKDWLDRRFMQQFP</sequence>
<evidence type="ECO:0000259" key="6">
    <source>
        <dbReference type="Pfam" id="PF07992"/>
    </source>
</evidence>